<dbReference type="Proteomes" id="UP000569951">
    <property type="component" value="Unassembled WGS sequence"/>
</dbReference>
<name>A0A841HYY4_9DEIO</name>
<proteinExistence type="predicted"/>
<dbReference type="Gene3D" id="3.40.50.150">
    <property type="entry name" value="Vaccinia Virus protein VP39"/>
    <property type="match status" value="1"/>
</dbReference>
<keyword evidence="1" id="KW-0489">Methyltransferase</keyword>
<dbReference type="InterPro" id="IPR029063">
    <property type="entry name" value="SAM-dependent_MTases_sf"/>
</dbReference>
<sequence>MLPPIASAPATPFLEFERLHAWLRELEHDARVHFPPTLRDARTLDTLLENLWAAAPDLGRGSTLETQFRAVLNPLFLQSPTLRRIFEKPLGYAGDFLMMEALYQDSPAGETPLGRWIDEWALALPGFAAVRWRRHTMAHLLRTEHARGARRVFSVACGSARELADTARLGFDVLALLDQDATAIQAAADGITRASDPACPPQVQLWPKAIRSLFRPDPAPLSAPYDVIYAMGLYDYLEEATARRLTERLWQGVKPGGLLVIGNFNTHQPMRHFAAISLDWHLVYRDLDDLRSLGAGLEGLRRLQVITDPNGCLHLLLLRRQP</sequence>
<keyword evidence="2" id="KW-1185">Reference proteome</keyword>
<dbReference type="GO" id="GO:0032259">
    <property type="term" value="P:methylation"/>
    <property type="evidence" value="ECO:0007669"/>
    <property type="project" value="UniProtKB-KW"/>
</dbReference>
<dbReference type="SUPFAM" id="SSF53335">
    <property type="entry name" value="S-adenosyl-L-methionine-dependent methyltransferases"/>
    <property type="match status" value="1"/>
</dbReference>
<dbReference type="AlphaFoldDB" id="A0A841HYY4"/>
<comment type="caution">
    <text evidence="1">The sequence shown here is derived from an EMBL/GenBank/DDBJ whole genome shotgun (WGS) entry which is preliminary data.</text>
</comment>
<protein>
    <submittedName>
        <fullName evidence="1">SAM-dependent methyltransferase</fullName>
    </submittedName>
</protein>
<accession>A0A841HYY4</accession>
<evidence type="ECO:0000313" key="2">
    <source>
        <dbReference type="Proteomes" id="UP000569951"/>
    </source>
</evidence>
<keyword evidence="1" id="KW-0808">Transferase</keyword>
<dbReference type="EMBL" id="JACHHG010000005">
    <property type="protein sequence ID" value="MBB6098113.1"/>
    <property type="molecule type" value="Genomic_DNA"/>
</dbReference>
<organism evidence="1 2">
    <name type="scientific">Deinobacterium chartae</name>
    <dbReference type="NCBI Taxonomy" id="521158"/>
    <lineage>
        <taxon>Bacteria</taxon>
        <taxon>Thermotogati</taxon>
        <taxon>Deinococcota</taxon>
        <taxon>Deinococci</taxon>
        <taxon>Deinococcales</taxon>
        <taxon>Deinococcaceae</taxon>
        <taxon>Deinobacterium</taxon>
    </lineage>
</organism>
<dbReference type="RefSeq" id="WP_221276995.1">
    <property type="nucleotide sequence ID" value="NZ_JACHHG010000005.1"/>
</dbReference>
<reference evidence="1 2" key="1">
    <citation type="submission" date="2020-08" db="EMBL/GenBank/DDBJ databases">
        <title>Genomic Encyclopedia of Type Strains, Phase IV (KMG-IV): sequencing the most valuable type-strain genomes for metagenomic binning, comparative biology and taxonomic classification.</title>
        <authorList>
            <person name="Goeker M."/>
        </authorList>
    </citation>
    <scope>NUCLEOTIDE SEQUENCE [LARGE SCALE GENOMIC DNA]</scope>
    <source>
        <strain evidence="1 2">DSM 21458</strain>
    </source>
</reference>
<evidence type="ECO:0000313" key="1">
    <source>
        <dbReference type="EMBL" id="MBB6098113.1"/>
    </source>
</evidence>
<dbReference type="GO" id="GO:0008168">
    <property type="term" value="F:methyltransferase activity"/>
    <property type="evidence" value="ECO:0007669"/>
    <property type="project" value="UniProtKB-KW"/>
</dbReference>
<gene>
    <name evidence="1" type="ORF">HNR42_001538</name>
</gene>